<accession>A0ABY5KA52</accession>
<evidence type="ECO:0000313" key="5">
    <source>
        <dbReference type="EMBL" id="UUI65303.1"/>
    </source>
</evidence>
<dbReference type="Gene3D" id="3.40.630.30">
    <property type="match status" value="1"/>
</dbReference>
<proteinExistence type="predicted"/>
<evidence type="ECO:0000256" key="3">
    <source>
        <dbReference type="SAM" id="MobiDB-lite"/>
    </source>
</evidence>
<dbReference type="EMBL" id="CP101989">
    <property type="protein sequence ID" value="UUI65303.1"/>
    <property type="molecule type" value="Genomic_DNA"/>
</dbReference>
<sequence length="384" mass="41965">MITTDPTTTWRVQPAPPLPASPDDADAWAYAGLCEIERRDELDTWGWSDLYAPLHVRLPMLRPTPYSRTLVWVAVQGADGAARDVVGYATLSEPLTANEHTAHVAVGVLPEHRGRGIGAALLRAATDQAAVDGRGTLHAYSTHSPEPEAGPGALESPVGTGRVPLDAAAVRFAQAHGFRLEQVERYSVLELGDEHGAGTPELTGHLTAARARAGDEYRTHTWLDEAPEDFRDDVARLYTRMSTDVPLGALDVQEDPWDAERVRDMLRRTADAGLHHLTTVAEHVPTGRLVAFSVLRVLHPDVPFAFQEDTLVLREHRGRSLGMLVKAVNLEQLDASRPAVRRVHTWNAQENDHMLAINVAIGFRQAGVAAAWQRTERVAATPDA</sequence>
<keyword evidence="6" id="KW-1185">Reference proteome</keyword>
<dbReference type="Proteomes" id="UP001317322">
    <property type="component" value="Chromosome"/>
</dbReference>
<feature type="domain" description="N-acetyltransferase" evidence="4">
    <location>
        <begin position="40"/>
        <end position="194"/>
    </location>
</feature>
<dbReference type="CDD" id="cd04301">
    <property type="entry name" value="NAT_SF"/>
    <property type="match status" value="1"/>
</dbReference>
<organism evidence="5 6">
    <name type="scientific">Cellulomonas wangsupingiae</name>
    <dbReference type="NCBI Taxonomy" id="2968085"/>
    <lineage>
        <taxon>Bacteria</taxon>
        <taxon>Bacillati</taxon>
        <taxon>Actinomycetota</taxon>
        <taxon>Actinomycetes</taxon>
        <taxon>Micrococcales</taxon>
        <taxon>Cellulomonadaceae</taxon>
        <taxon>Cellulomonas</taxon>
    </lineage>
</organism>
<name>A0ABY5KA52_9CELL</name>
<reference evidence="5 6" key="1">
    <citation type="submission" date="2022-07" db="EMBL/GenBank/DDBJ databases">
        <title>Novel species in genus cellulomonas.</title>
        <authorList>
            <person name="Ye L."/>
        </authorList>
    </citation>
    <scope>NUCLEOTIDE SEQUENCE [LARGE SCALE GENOMIC DNA]</scope>
    <source>
        <strain evidence="6">zg-Y908</strain>
    </source>
</reference>
<dbReference type="GO" id="GO:0016746">
    <property type="term" value="F:acyltransferase activity"/>
    <property type="evidence" value="ECO:0007669"/>
    <property type="project" value="UniProtKB-KW"/>
</dbReference>
<dbReference type="InterPro" id="IPR000182">
    <property type="entry name" value="GNAT_dom"/>
</dbReference>
<keyword evidence="2 5" id="KW-0012">Acyltransferase</keyword>
<dbReference type="PROSITE" id="PS51186">
    <property type="entry name" value="GNAT"/>
    <property type="match status" value="1"/>
</dbReference>
<evidence type="ECO:0000256" key="2">
    <source>
        <dbReference type="ARBA" id="ARBA00023315"/>
    </source>
</evidence>
<evidence type="ECO:0000313" key="6">
    <source>
        <dbReference type="Proteomes" id="UP001317322"/>
    </source>
</evidence>
<protein>
    <submittedName>
        <fullName evidence="5">GNAT family N-acetyltransferase</fullName>
        <ecNumber evidence="5">2.3.1.-</ecNumber>
    </submittedName>
</protein>
<dbReference type="EC" id="2.3.1.-" evidence="5"/>
<dbReference type="Pfam" id="PF00583">
    <property type="entry name" value="Acetyltransf_1"/>
    <property type="match status" value="1"/>
</dbReference>
<evidence type="ECO:0000259" key="4">
    <source>
        <dbReference type="PROSITE" id="PS51186"/>
    </source>
</evidence>
<keyword evidence="1 5" id="KW-0808">Transferase</keyword>
<dbReference type="SUPFAM" id="SSF55729">
    <property type="entry name" value="Acyl-CoA N-acyltransferases (Nat)"/>
    <property type="match status" value="2"/>
</dbReference>
<dbReference type="PANTHER" id="PTHR43877">
    <property type="entry name" value="AMINOALKYLPHOSPHONATE N-ACETYLTRANSFERASE-RELATED-RELATED"/>
    <property type="match status" value="1"/>
</dbReference>
<feature type="compositionally biased region" description="Polar residues" evidence="3">
    <location>
        <begin position="1"/>
        <end position="11"/>
    </location>
</feature>
<evidence type="ECO:0000256" key="1">
    <source>
        <dbReference type="ARBA" id="ARBA00022679"/>
    </source>
</evidence>
<dbReference type="PANTHER" id="PTHR43877:SF1">
    <property type="entry name" value="ACETYLTRANSFERASE"/>
    <property type="match status" value="1"/>
</dbReference>
<feature type="region of interest" description="Disordered" evidence="3">
    <location>
        <begin position="1"/>
        <end position="21"/>
    </location>
</feature>
<dbReference type="RefSeq" id="WP_227563805.1">
    <property type="nucleotide sequence ID" value="NZ_CP101989.1"/>
</dbReference>
<dbReference type="InterPro" id="IPR016181">
    <property type="entry name" value="Acyl_CoA_acyltransferase"/>
</dbReference>
<dbReference type="InterPro" id="IPR050832">
    <property type="entry name" value="Bact_Acetyltransf"/>
</dbReference>
<gene>
    <name evidence="5" type="ORF">NP075_00740</name>
</gene>